<feature type="transmembrane region" description="Helical" evidence="1">
    <location>
        <begin position="74"/>
        <end position="95"/>
    </location>
</feature>
<keyword evidence="3" id="KW-1185">Reference proteome</keyword>
<dbReference type="GeneID" id="31357786"/>
<dbReference type="AlphaFoldDB" id="D3B1T7"/>
<accession>D3B1T7</accession>
<proteinExistence type="predicted"/>
<protein>
    <submittedName>
        <fullName evidence="2">Uncharacterized protein</fullName>
    </submittedName>
</protein>
<name>D3B1T7_HETP5</name>
<evidence type="ECO:0000313" key="3">
    <source>
        <dbReference type="Proteomes" id="UP000001396"/>
    </source>
</evidence>
<evidence type="ECO:0000313" key="2">
    <source>
        <dbReference type="EMBL" id="EFA85261.1"/>
    </source>
</evidence>
<gene>
    <name evidence="2" type="ORF">PPL_02261</name>
</gene>
<dbReference type="InParanoid" id="D3B1T7"/>
<dbReference type="RefSeq" id="XP_020437370.1">
    <property type="nucleotide sequence ID" value="XM_020573253.1"/>
</dbReference>
<keyword evidence="1" id="KW-0812">Transmembrane</keyword>
<evidence type="ECO:0000256" key="1">
    <source>
        <dbReference type="SAM" id="Phobius"/>
    </source>
</evidence>
<dbReference type="Proteomes" id="UP000001396">
    <property type="component" value="Unassembled WGS sequence"/>
</dbReference>
<sequence>MFSLNLNKSRKLLFISNSIKNNLYLRYNNYSTHSNTKFNITDGGVEHHQTMNDETTTGDQKKTDSKFNFSKKTIVSTIIGVTGITTLFLATIDYYRGKVSHLNTKAILLEDLKNTQDHFALLLAEHNKTESHTKPTRYASQKNQLKEVIDACYVNDWPSIYKTVKSKEFMLLFNEIINDCNLQTAIAKDTTIKLERLVLATTRIDTALNGLRASDGRYRVDKSMGVEPLDLKFARDSLMTILDKLTVVGDRVNNDLKYSFKLKEQITDSHWENDITVEYKTLLTFILKKYQL</sequence>
<keyword evidence="1" id="KW-0472">Membrane</keyword>
<comment type="caution">
    <text evidence="2">The sequence shown here is derived from an EMBL/GenBank/DDBJ whole genome shotgun (WGS) entry which is preliminary data.</text>
</comment>
<organism evidence="2 3">
    <name type="scientific">Heterostelium pallidum (strain ATCC 26659 / Pp 5 / PN500)</name>
    <name type="common">Cellular slime mold</name>
    <name type="synonym">Polysphondylium pallidum</name>
    <dbReference type="NCBI Taxonomy" id="670386"/>
    <lineage>
        <taxon>Eukaryota</taxon>
        <taxon>Amoebozoa</taxon>
        <taxon>Evosea</taxon>
        <taxon>Eumycetozoa</taxon>
        <taxon>Dictyostelia</taxon>
        <taxon>Acytosteliales</taxon>
        <taxon>Acytosteliaceae</taxon>
        <taxon>Heterostelium</taxon>
    </lineage>
</organism>
<dbReference type="EMBL" id="ADBJ01000008">
    <property type="protein sequence ID" value="EFA85261.1"/>
    <property type="molecule type" value="Genomic_DNA"/>
</dbReference>
<reference evidence="2 3" key="1">
    <citation type="journal article" date="2011" name="Genome Res.">
        <title>Phylogeny-wide analysis of social amoeba genomes highlights ancient origins for complex intercellular communication.</title>
        <authorList>
            <person name="Heidel A.J."/>
            <person name="Lawal H.M."/>
            <person name="Felder M."/>
            <person name="Schilde C."/>
            <person name="Helps N.R."/>
            <person name="Tunggal B."/>
            <person name="Rivero F."/>
            <person name="John U."/>
            <person name="Schleicher M."/>
            <person name="Eichinger L."/>
            <person name="Platzer M."/>
            <person name="Noegel A.A."/>
            <person name="Schaap P."/>
            <person name="Gloeckner G."/>
        </authorList>
    </citation>
    <scope>NUCLEOTIDE SEQUENCE [LARGE SCALE GENOMIC DNA]</scope>
    <source>
        <strain evidence="3">ATCC 26659 / Pp 5 / PN500</strain>
    </source>
</reference>
<keyword evidence="1" id="KW-1133">Transmembrane helix</keyword>